<organism evidence="2 3">
    <name type="scientific">Methylomonas koyamae</name>
    <dbReference type="NCBI Taxonomy" id="702114"/>
    <lineage>
        <taxon>Bacteria</taxon>
        <taxon>Pseudomonadati</taxon>
        <taxon>Pseudomonadota</taxon>
        <taxon>Gammaproteobacteria</taxon>
        <taxon>Methylococcales</taxon>
        <taxon>Methylococcaceae</taxon>
        <taxon>Methylomonas</taxon>
    </lineage>
</organism>
<feature type="chain" id="PRO_5008069622" description="PEP-CTERM protein-sorting domain-containing protein" evidence="1">
    <location>
        <begin position="24"/>
        <end position="213"/>
    </location>
</feature>
<name>A0A177NWS8_9GAMM</name>
<reference evidence="3" key="1">
    <citation type="submission" date="2016-03" db="EMBL/GenBank/DDBJ databases">
        <authorList>
            <person name="Heylen K."/>
            <person name="De Vos P."/>
            <person name="Vekeman B."/>
        </authorList>
    </citation>
    <scope>NUCLEOTIDE SEQUENCE [LARGE SCALE GENOMIC DNA]</scope>
    <source>
        <strain evidence="3">R-45383</strain>
    </source>
</reference>
<keyword evidence="1" id="KW-0732">Signal</keyword>
<accession>A0A177NWS8</accession>
<evidence type="ECO:0008006" key="4">
    <source>
        <dbReference type="Google" id="ProtNLM"/>
    </source>
</evidence>
<dbReference type="STRING" id="702114.A1355_02270"/>
<dbReference type="AlphaFoldDB" id="A0A177NWS8"/>
<comment type="caution">
    <text evidence="2">The sequence shown here is derived from an EMBL/GenBank/DDBJ whole genome shotgun (WGS) entry which is preliminary data.</text>
</comment>
<proteinExistence type="predicted"/>
<feature type="signal peptide" evidence="1">
    <location>
        <begin position="1"/>
        <end position="23"/>
    </location>
</feature>
<dbReference type="Proteomes" id="UP000077628">
    <property type="component" value="Unassembled WGS sequence"/>
</dbReference>
<keyword evidence="3" id="KW-1185">Reference proteome</keyword>
<dbReference type="RefSeq" id="WP_064026442.1">
    <property type="nucleotide sequence ID" value="NZ_LUUK01000078.1"/>
</dbReference>
<sequence>MQTTLSKLFALLGMAFAASHANATTVAYTPPNQVTYTSEVFSPSNTARTFDFEIPEAVIATFIDGVFTISATGDYTIDAANESVNAVVLDSYVPGDDYYLYDWDARPQTGYGTATELGAEGGDISWVRWTRSFDISGDDIVNWTQDGRVVIRLTLSDGVDLDLFNSGLSDQFPPSLQATLTYSVAAVPLPAATWLFTTGLLGVLGLGGRRHLI</sequence>
<gene>
    <name evidence="2" type="ORF">A1355_02270</name>
</gene>
<evidence type="ECO:0000313" key="2">
    <source>
        <dbReference type="EMBL" id="OAI22455.1"/>
    </source>
</evidence>
<dbReference type="EMBL" id="LUUK01000078">
    <property type="protein sequence ID" value="OAI22455.1"/>
    <property type="molecule type" value="Genomic_DNA"/>
</dbReference>
<evidence type="ECO:0000313" key="3">
    <source>
        <dbReference type="Proteomes" id="UP000077628"/>
    </source>
</evidence>
<evidence type="ECO:0000256" key="1">
    <source>
        <dbReference type="SAM" id="SignalP"/>
    </source>
</evidence>
<protein>
    <recommendedName>
        <fullName evidence="4">PEP-CTERM protein-sorting domain-containing protein</fullName>
    </recommendedName>
</protein>